<dbReference type="EMBL" id="PVTH01000005">
    <property type="protein sequence ID" value="PRY52555.1"/>
    <property type="molecule type" value="Genomic_DNA"/>
</dbReference>
<dbReference type="Proteomes" id="UP000238034">
    <property type="component" value="Unassembled WGS sequence"/>
</dbReference>
<sequence>MIPTIWLVIMVDAKLGKVMRYNTREHMNIPVMMSFSSLVFSDLSATYPPYSAMLMAGIASESPIIPSESGSFVR</sequence>
<gene>
    <name evidence="1" type="ORF">B0I27_10521</name>
</gene>
<reference evidence="1 2" key="1">
    <citation type="submission" date="2018-03" db="EMBL/GenBank/DDBJ databases">
        <title>Genomic Encyclopedia of Type Strains, Phase III (KMG-III): the genomes of soil and plant-associated and newly described type strains.</title>
        <authorList>
            <person name="Whitman W."/>
        </authorList>
    </citation>
    <scope>NUCLEOTIDE SEQUENCE [LARGE SCALE GENOMIC DNA]</scope>
    <source>
        <strain evidence="1 2">CGMCC 1.9313</strain>
    </source>
</reference>
<keyword evidence="2" id="KW-1185">Reference proteome</keyword>
<proteinExistence type="predicted"/>
<evidence type="ECO:0000313" key="1">
    <source>
        <dbReference type="EMBL" id="PRY52555.1"/>
    </source>
</evidence>
<organism evidence="1 2">
    <name type="scientific">Arcticibacter pallidicorallinus</name>
    <dbReference type="NCBI Taxonomy" id="1259464"/>
    <lineage>
        <taxon>Bacteria</taxon>
        <taxon>Pseudomonadati</taxon>
        <taxon>Bacteroidota</taxon>
        <taxon>Sphingobacteriia</taxon>
        <taxon>Sphingobacteriales</taxon>
        <taxon>Sphingobacteriaceae</taxon>
        <taxon>Arcticibacter</taxon>
    </lineage>
</organism>
<evidence type="ECO:0000313" key="2">
    <source>
        <dbReference type="Proteomes" id="UP000238034"/>
    </source>
</evidence>
<accession>A0A2T0U3Q9</accession>
<name>A0A2T0U3Q9_9SPHI</name>
<comment type="caution">
    <text evidence="1">The sequence shown here is derived from an EMBL/GenBank/DDBJ whole genome shotgun (WGS) entry which is preliminary data.</text>
</comment>
<protein>
    <submittedName>
        <fullName evidence="1">Uncharacterized protein</fullName>
    </submittedName>
</protein>
<dbReference type="AlphaFoldDB" id="A0A2T0U3Q9"/>